<feature type="compositionally biased region" description="Polar residues" evidence="1">
    <location>
        <begin position="584"/>
        <end position="627"/>
    </location>
</feature>
<feature type="region of interest" description="Disordered" evidence="1">
    <location>
        <begin position="584"/>
        <end position="637"/>
    </location>
</feature>
<dbReference type="EMBL" id="JAGHQM010002209">
    <property type="protein sequence ID" value="KAH0551088.1"/>
    <property type="molecule type" value="Genomic_DNA"/>
</dbReference>
<feature type="region of interest" description="Disordered" evidence="1">
    <location>
        <begin position="1"/>
        <end position="59"/>
    </location>
</feature>
<feature type="compositionally biased region" description="Polar residues" evidence="1">
    <location>
        <begin position="209"/>
        <end position="230"/>
    </location>
</feature>
<name>A0A9P8ICI6_9PEZI</name>
<comment type="caution">
    <text evidence="2">The sequence shown here is derived from an EMBL/GenBank/DDBJ whole genome shotgun (WGS) entry which is preliminary data.</text>
</comment>
<dbReference type="AlphaFoldDB" id="A0A9P8ICI6"/>
<gene>
    <name evidence="2" type="ORF">GP486_007564</name>
</gene>
<feature type="compositionally biased region" description="Low complexity" evidence="1">
    <location>
        <begin position="147"/>
        <end position="159"/>
    </location>
</feature>
<feature type="region of interest" description="Disordered" evidence="1">
    <location>
        <begin position="369"/>
        <end position="565"/>
    </location>
</feature>
<keyword evidence="3" id="KW-1185">Reference proteome</keyword>
<feature type="compositionally biased region" description="Polar residues" evidence="1">
    <location>
        <begin position="552"/>
        <end position="562"/>
    </location>
</feature>
<feature type="compositionally biased region" description="Basic and acidic residues" evidence="1">
    <location>
        <begin position="334"/>
        <end position="351"/>
    </location>
</feature>
<feature type="compositionally biased region" description="Polar residues" evidence="1">
    <location>
        <begin position="830"/>
        <end position="851"/>
    </location>
</feature>
<reference evidence="2" key="1">
    <citation type="submission" date="2021-03" db="EMBL/GenBank/DDBJ databases">
        <title>Comparative genomics and phylogenomic investigation of the class Geoglossomycetes provide insights into ecological specialization and systematics.</title>
        <authorList>
            <person name="Melie T."/>
            <person name="Pirro S."/>
            <person name="Miller A.N."/>
            <person name="Quandt A."/>
        </authorList>
    </citation>
    <scope>NUCLEOTIDE SEQUENCE</scope>
    <source>
        <strain evidence="2">CAQ_001_2017</strain>
    </source>
</reference>
<feature type="region of interest" description="Disordered" evidence="1">
    <location>
        <begin position="106"/>
        <end position="238"/>
    </location>
</feature>
<feature type="region of interest" description="Disordered" evidence="1">
    <location>
        <begin position="770"/>
        <end position="1050"/>
    </location>
</feature>
<feature type="compositionally biased region" description="Pro residues" evidence="1">
    <location>
        <begin position="176"/>
        <end position="186"/>
    </location>
</feature>
<organism evidence="2 3">
    <name type="scientific">Trichoglossum hirsutum</name>
    <dbReference type="NCBI Taxonomy" id="265104"/>
    <lineage>
        <taxon>Eukaryota</taxon>
        <taxon>Fungi</taxon>
        <taxon>Dikarya</taxon>
        <taxon>Ascomycota</taxon>
        <taxon>Pezizomycotina</taxon>
        <taxon>Geoglossomycetes</taxon>
        <taxon>Geoglossales</taxon>
        <taxon>Geoglossaceae</taxon>
        <taxon>Trichoglossum</taxon>
    </lineage>
</organism>
<feature type="compositionally biased region" description="Low complexity" evidence="1">
    <location>
        <begin position="515"/>
        <end position="529"/>
    </location>
</feature>
<feature type="compositionally biased region" description="Polar residues" evidence="1">
    <location>
        <begin position="412"/>
        <end position="432"/>
    </location>
</feature>
<feature type="compositionally biased region" description="Low complexity" evidence="1">
    <location>
        <begin position="42"/>
        <end position="55"/>
    </location>
</feature>
<feature type="compositionally biased region" description="Gly residues" evidence="1">
    <location>
        <begin position="492"/>
        <end position="501"/>
    </location>
</feature>
<evidence type="ECO:0000313" key="3">
    <source>
        <dbReference type="Proteomes" id="UP000750711"/>
    </source>
</evidence>
<feature type="compositionally biased region" description="Basic residues" evidence="1">
    <location>
        <begin position="109"/>
        <end position="124"/>
    </location>
</feature>
<feature type="compositionally biased region" description="Polar residues" evidence="1">
    <location>
        <begin position="1"/>
        <end position="13"/>
    </location>
</feature>
<accession>A0A9P8ICI6</accession>
<feature type="compositionally biased region" description="Pro residues" evidence="1">
    <location>
        <begin position="131"/>
        <end position="146"/>
    </location>
</feature>
<evidence type="ECO:0000256" key="1">
    <source>
        <dbReference type="SAM" id="MobiDB-lite"/>
    </source>
</evidence>
<feature type="compositionally biased region" description="Polar residues" evidence="1">
    <location>
        <begin position="730"/>
        <end position="740"/>
    </location>
</feature>
<feature type="compositionally biased region" description="Low complexity" evidence="1">
    <location>
        <begin position="811"/>
        <end position="823"/>
    </location>
</feature>
<evidence type="ECO:0000313" key="2">
    <source>
        <dbReference type="EMBL" id="KAH0551088.1"/>
    </source>
</evidence>
<sequence length="1050" mass="113239">MPATSHLHQQPSYITPHRRRQSQDANATDSERYRSASTAISGASQQPRPSAAAAGEIPGRDAPKLRLGLATQIIHQEEEHAGAITNYSHHHHHHHHQQHLLLNLNNQHQHQHQHQPPRRKHTRRGSLIAPFAPPAPSAIPGPPPPKQQQQQQQQQHQQPINKHPVPSSPRQSVEPSSPPSRPPYRPPSSGRSEFELRSPQQKNRRAPASRSSHGVATSTGPPPALSTQRTYPAEHAPRRSWNPADFAFAQQALSQTGLVARSNVTIVAQQQQQQQQPGKYNEANEVNVHNRHPIDTSKLPRLNYSRLNEDMNGRTASRYGEDLLEDDRDRTLRALEGDFRSNGDEDQKGNGEGEGSEDLFLNLARSNSMLGDTSGRRRSLPPNSFSSPLIRPSHDPNDPETLSLPRRAVDDSWQQQQHQHIRKPSQSESPAQHFQAPVRDRSRGAPLGDDVNRVRGLGLTPRASFSRAGFSREASPDINGTYPRRPPAQDAPGGGGGGGGARIPVYRQSNLGFTSLSSSSPSHVESSSPPDHHQTSALDQNGKPGTPRADGTESTASTNAPSTVWDELDDLKSRIRNLELGKLSASSGQAMSTVSGDRPWTANTTVTTLSSSSPQQRGRGNSVSPSGSAIPGTPGTANVHPLLHAALSKAKDLIDPDVHKALEAAASDALSIAAAMGSASQYNGISVAHSVMGSGGLGSLASDRQLRRKADSMCRSLTELCLALSENRTEPPSSSKNNLVQPYHHSRPASRDRPMGSQLEARPDSMMQMRYRGSSQEPEGHHGGVGSMNALGRPSPRTASRLEARRTSMYGLNGSGSVSNGNSPRGQEMATPTQQQLLAPNPSRLSRTSTVLLRSRHGDLDDHDDRDGSFRAPSRATTDIGYLRSTPREYTSQQPPPPLPGRSSPASQSGLPVRRHHISASVSSSSTPPLPSNLSYNSSSSNNNNNSSSQSLARSRLLERSNSLHSTGTHESNNNNSGNDGNGNGNNNNNHNGSNIQGKEERGIPGGQGLAGRLRTTSLGFSGAIPRRFRQTQTAGGEAVVSTGEGRYER</sequence>
<feature type="region of interest" description="Disordered" evidence="1">
    <location>
        <begin position="334"/>
        <end position="357"/>
    </location>
</feature>
<feature type="compositionally biased region" description="Low complexity" evidence="1">
    <location>
        <begin position="919"/>
        <end position="995"/>
    </location>
</feature>
<proteinExistence type="predicted"/>
<protein>
    <submittedName>
        <fullName evidence="2">Uncharacterized protein</fullName>
    </submittedName>
</protein>
<feature type="region of interest" description="Disordered" evidence="1">
    <location>
        <begin position="727"/>
        <end position="758"/>
    </location>
</feature>
<dbReference type="Proteomes" id="UP000750711">
    <property type="component" value="Unassembled WGS sequence"/>
</dbReference>
<feature type="compositionally biased region" description="Basic and acidic residues" evidence="1">
    <location>
        <begin position="856"/>
        <end position="869"/>
    </location>
</feature>